<name>A0A3E0IRL5_9STAP</name>
<organism evidence="5 6">
    <name type="scientific">Staphylococcus felis</name>
    <dbReference type="NCBI Taxonomy" id="46127"/>
    <lineage>
        <taxon>Bacteria</taxon>
        <taxon>Bacillati</taxon>
        <taxon>Bacillota</taxon>
        <taxon>Bacilli</taxon>
        <taxon>Bacillales</taxon>
        <taxon>Staphylococcaceae</taxon>
        <taxon>Staphylococcus</taxon>
    </lineage>
</organism>
<dbReference type="Gene3D" id="3.40.50.1000">
    <property type="entry name" value="HAD superfamily/HAD-like"/>
    <property type="match status" value="1"/>
</dbReference>
<dbReference type="SFLD" id="SFLDS00003">
    <property type="entry name" value="Haloacid_Dehalogenase"/>
    <property type="match status" value="1"/>
</dbReference>
<gene>
    <name evidence="5" type="ORF">DOS83_02930</name>
</gene>
<keyword evidence="3 5" id="KW-0378">Hydrolase</keyword>
<dbReference type="AlphaFoldDB" id="A0A3E0IRL5"/>
<dbReference type="RefSeq" id="WP_116093841.1">
    <property type="nucleotide sequence ID" value="NZ_QKXN01000144.1"/>
</dbReference>
<evidence type="ECO:0000256" key="2">
    <source>
        <dbReference type="ARBA" id="ARBA00022723"/>
    </source>
</evidence>
<evidence type="ECO:0000256" key="4">
    <source>
        <dbReference type="ARBA" id="ARBA00022842"/>
    </source>
</evidence>
<dbReference type="PANTHER" id="PTHR46470">
    <property type="entry name" value="N-ACYLNEURAMINATE-9-PHOSPHATASE"/>
    <property type="match status" value="1"/>
</dbReference>
<dbReference type="OrthoDB" id="25198at2"/>
<reference evidence="5 6" key="1">
    <citation type="journal article" date="2018" name="Vet. Microbiol.">
        <title>Characterisation of Staphylococcus felis isolated from cats using whole genome sequencing.</title>
        <authorList>
            <person name="Worthing K."/>
            <person name="Pang S."/>
            <person name="Trott D.J."/>
            <person name="Abraham S."/>
            <person name="Coombs G.W."/>
            <person name="Jordan D."/>
            <person name="McIntyre L."/>
            <person name="Davies M.R."/>
            <person name="Norris J."/>
        </authorList>
    </citation>
    <scope>NUCLEOTIDE SEQUENCE [LARGE SCALE GENOMIC DNA]</scope>
    <source>
        <strain evidence="5 6">F9</strain>
    </source>
</reference>
<dbReference type="SUPFAM" id="SSF56784">
    <property type="entry name" value="HAD-like"/>
    <property type="match status" value="1"/>
</dbReference>
<dbReference type="PANTHER" id="PTHR46470:SF2">
    <property type="entry name" value="GLYCERALDEHYDE 3-PHOSPHATE PHOSPHATASE"/>
    <property type="match status" value="1"/>
</dbReference>
<dbReference type="InterPro" id="IPR023214">
    <property type="entry name" value="HAD_sf"/>
</dbReference>
<evidence type="ECO:0000313" key="6">
    <source>
        <dbReference type="Proteomes" id="UP000256562"/>
    </source>
</evidence>
<dbReference type="InterPro" id="IPR036412">
    <property type="entry name" value="HAD-like_sf"/>
</dbReference>
<dbReference type="SFLD" id="SFLDG01129">
    <property type="entry name" value="C1.5:_HAD__Beta-PGM__Phosphata"/>
    <property type="match status" value="1"/>
</dbReference>
<dbReference type="InterPro" id="IPR006439">
    <property type="entry name" value="HAD-SF_hydro_IA"/>
</dbReference>
<sequence>MTLAFIFDLDDTLYNQLQAFQYAYYRHFEDSDIGVESLYRHFRQYSDEVFEKAQDGRMSISEMHLYRITNAVRDFDINLPESKARSFQEDYEYAQQNIRLSETMTTLLSKLAKAPIVLGMITNGESDRQRAKIETLGVTQWIPENHIFISGEHGVSKPNRVIFDQVAKQLQLDIEETYYIGDNFENDVLGAANAGWKTIWFNRRNHIVAAQNEQANINIQDEDALATAINHIIASR</sequence>
<evidence type="ECO:0000256" key="1">
    <source>
        <dbReference type="ARBA" id="ARBA00001946"/>
    </source>
</evidence>
<dbReference type="EMBL" id="QKXQ01000127">
    <property type="protein sequence ID" value="REH98919.1"/>
    <property type="molecule type" value="Genomic_DNA"/>
</dbReference>
<dbReference type="GO" id="GO:0016791">
    <property type="term" value="F:phosphatase activity"/>
    <property type="evidence" value="ECO:0007669"/>
    <property type="project" value="TreeGrafter"/>
</dbReference>
<protein>
    <submittedName>
        <fullName evidence="5">HAD family hydrolase</fullName>
    </submittedName>
</protein>
<comment type="cofactor">
    <cofactor evidence="1">
        <name>Mg(2+)</name>
        <dbReference type="ChEBI" id="CHEBI:18420"/>
    </cofactor>
</comment>
<evidence type="ECO:0000256" key="3">
    <source>
        <dbReference type="ARBA" id="ARBA00022801"/>
    </source>
</evidence>
<proteinExistence type="predicted"/>
<keyword evidence="2" id="KW-0479">Metal-binding</keyword>
<dbReference type="Pfam" id="PF00702">
    <property type="entry name" value="Hydrolase"/>
    <property type="match status" value="1"/>
</dbReference>
<dbReference type="PRINTS" id="PR00413">
    <property type="entry name" value="HADHALOGNASE"/>
</dbReference>
<comment type="caution">
    <text evidence="5">The sequence shown here is derived from an EMBL/GenBank/DDBJ whole genome shotgun (WGS) entry which is preliminary data.</text>
</comment>
<dbReference type="NCBIfam" id="TIGR01549">
    <property type="entry name" value="HAD-SF-IA-v1"/>
    <property type="match status" value="1"/>
</dbReference>
<keyword evidence="4" id="KW-0460">Magnesium</keyword>
<evidence type="ECO:0000313" key="5">
    <source>
        <dbReference type="EMBL" id="REH98919.1"/>
    </source>
</evidence>
<dbReference type="Proteomes" id="UP000256562">
    <property type="component" value="Unassembled WGS sequence"/>
</dbReference>
<dbReference type="InterPro" id="IPR023198">
    <property type="entry name" value="PGP-like_dom2"/>
</dbReference>
<dbReference type="GO" id="GO:0044281">
    <property type="term" value="P:small molecule metabolic process"/>
    <property type="evidence" value="ECO:0007669"/>
    <property type="project" value="UniProtKB-ARBA"/>
</dbReference>
<accession>A0A3E0IRL5</accession>
<dbReference type="Gene3D" id="1.10.150.240">
    <property type="entry name" value="Putative phosphatase, domain 2"/>
    <property type="match status" value="1"/>
</dbReference>
<dbReference type="InterPro" id="IPR051400">
    <property type="entry name" value="HAD-like_hydrolase"/>
</dbReference>
<dbReference type="GO" id="GO:0046872">
    <property type="term" value="F:metal ion binding"/>
    <property type="evidence" value="ECO:0007669"/>
    <property type="project" value="UniProtKB-KW"/>
</dbReference>